<keyword evidence="2" id="KW-1185">Reference proteome</keyword>
<dbReference type="WBParaSite" id="SCUD_0001835001-mRNA-1">
    <property type="protein sequence ID" value="SCUD_0001835001-mRNA-1"/>
    <property type="gene ID" value="SCUD_0001835001"/>
</dbReference>
<dbReference type="EMBL" id="UZAK01040901">
    <property type="protein sequence ID" value="VDP65530.1"/>
    <property type="molecule type" value="Genomic_DNA"/>
</dbReference>
<gene>
    <name evidence="1" type="ORF">SCUD_LOCUS18347</name>
</gene>
<organism evidence="3">
    <name type="scientific">Schistosoma curassoni</name>
    <dbReference type="NCBI Taxonomy" id="6186"/>
    <lineage>
        <taxon>Eukaryota</taxon>
        <taxon>Metazoa</taxon>
        <taxon>Spiralia</taxon>
        <taxon>Lophotrochozoa</taxon>
        <taxon>Platyhelminthes</taxon>
        <taxon>Trematoda</taxon>
        <taxon>Digenea</taxon>
        <taxon>Strigeidida</taxon>
        <taxon>Schistosomatoidea</taxon>
        <taxon>Schistosomatidae</taxon>
        <taxon>Schistosoma</taxon>
    </lineage>
</organism>
<evidence type="ECO:0000313" key="1">
    <source>
        <dbReference type="EMBL" id="VDP65530.1"/>
    </source>
</evidence>
<proteinExistence type="predicted"/>
<protein>
    <submittedName>
        <fullName evidence="1 3">Uncharacterized protein</fullName>
    </submittedName>
</protein>
<dbReference type="Proteomes" id="UP000279833">
    <property type="component" value="Unassembled WGS sequence"/>
</dbReference>
<dbReference type="AlphaFoldDB" id="A0A183KTF7"/>
<evidence type="ECO:0000313" key="3">
    <source>
        <dbReference type="WBParaSite" id="SCUD_0001835001-mRNA-1"/>
    </source>
</evidence>
<name>A0A183KTF7_9TREM</name>
<dbReference type="STRING" id="6186.A0A183KTF7"/>
<accession>A0A183KTF7</accession>
<reference evidence="1 2" key="2">
    <citation type="submission" date="2018-11" db="EMBL/GenBank/DDBJ databases">
        <authorList>
            <consortium name="Pathogen Informatics"/>
        </authorList>
    </citation>
    <scope>NUCLEOTIDE SEQUENCE [LARGE SCALE GENOMIC DNA]</scope>
    <source>
        <strain evidence="1">Dakar</strain>
        <strain evidence="2">Dakar, Senegal</strain>
    </source>
</reference>
<sequence length="54" mass="6336">MPNHRLPRRVMFYDAGVGWKKARVGQTKRWQKFMNSPTSELNHVGRCRLPGWGP</sequence>
<reference evidence="3" key="1">
    <citation type="submission" date="2016-06" db="UniProtKB">
        <authorList>
            <consortium name="WormBaseParasite"/>
        </authorList>
    </citation>
    <scope>IDENTIFICATION</scope>
</reference>
<evidence type="ECO:0000313" key="2">
    <source>
        <dbReference type="Proteomes" id="UP000279833"/>
    </source>
</evidence>